<feature type="compositionally biased region" description="Low complexity" evidence="2">
    <location>
        <begin position="1189"/>
        <end position="1206"/>
    </location>
</feature>
<feature type="coiled-coil region" evidence="1">
    <location>
        <begin position="1157"/>
        <end position="1184"/>
    </location>
</feature>
<feature type="region of interest" description="Disordered" evidence="2">
    <location>
        <begin position="1189"/>
        <end position="1236"/>
    </location>
</feature>
<feature type="region of interest" description="Disordered" evidence="2">
    <location>
        <begin position="538"/>
        <end position="610"/>
    </location>
</feature>
<sequence>MPLPSDYSDDDLDSRADTFTDQSSIQQPPQKSPQGIRRNQPTTESTRRKFFAEKYGLNTPDGESVHSLSQDGRRLSDPHEVDEEDSEDDQPLQTLSNRHTYQPQPSSSQQPQSPYQHQQRASYQPTSQQQPTITTMRGAVGLARPISVCNIAQATSPARPPRFVKPATQMTTRQVKIPGDMQQVHDLSEHFHRKVYMEGYLLKMNAFNTDGRQHNDQRWVQHYVELCGPVLTLWNAETTEEGETLRQASNPEYINITDSYVNLIDQEGQFMLNSAGANRYIFQTTPSTSNTTNNNNSGSAQTWVLAIRLACFEGARIHEFYTRRFVIASRHADIVTKRVPKVEGWLQVRFPGQTGWKKYWTVVTDRRTEKKLIFSKKSVMTRGQLMFYESKKAKFPVKSMVNVVQAYTIYPESPQLIDLATMMKVEGKIMDWNTTTGAQKVYRDAASTLVMATNAKELTQWLVGTFDFFRLYGRPEKLLDDPMNSNALNFGEPRRNGDLPRLFLEVHEAYQVKVNQGETLLDNKLAFANILEQKMRQYQSASGTPSVPPPNTAGIMGRTNSMPLISGIPTGSSSNNNSTYGSEDGQQYPPAQRRPASSMANTLPSGSTTAQNRYSAPLLQQMNSSAPQQQQSPQQPNPNNRYSAMSPMGAGRSRQSMLHIYASDDSDDDDDEEEEEEDDDTSSTSSTGQKTNTLLQPTTTTSTTTKASPLPHSETLKIEVPTSPTAAAPVTTFNTIPVATPTPSQPQPLQSSLNVAAAAASLAPSSESESDHEPLPQQRQQQQQPKPPVPQHTNQRRPSEMTLPEISESTDFMSSILGDMSLNDHNNNNNNTIINRGPPPPPPAHVTPMASTSTPILDQQKQQHRDISKFNNNNHHHEEKHIATSSTTSDDSSTTSSHSSSKKTATASPVSPPTPQQQQMNNNNKPSRPSSAMAWRRSSSNLLMQPSSSGSSSVRSMTPSGSETSSMGQQQQQSQRQQQRYQQHRGSVQLPHNPSSQQQQQRRSMYMNDHGGRRSSSAILLQQHWETPEEDEHEEDPYQHHSQQPYSMGGGMVSPHHQQQQYPMYHHQQQQYDPYGYQQYQHYAEGHDDDDDDNAPIIPQVGTHFVTQNSLLDMYQSEQLPARVQEEHARMSGQPLVSLPNKPPKPKAGLVGMISQLEHEKKERENVKGRIMEMEKERALEQERERFYMDQQQQQQRHSAMMQQQQTSTPPASFTPQSMMTPTHSQPQQPFTSGGGGLMMMDPRMSMSAGPTQPMMNPQMMMLPMMTPQSMMDPRMSMMPNMAMMYMMQGSYGQMAPSMPMFYNPMMMQAPEKIEDADDDVPLGSHTNHQHHTPSHHQHRQQRQRSNSHHF</sequence>
<feature type="compositionally biased region" description="Low complexity" evidence="2">
    <location>
        <begin position="916"/>
        <end position="926"/>
    </location>
</feature>
<feature type="compositionally biased region" description="Polar residues" evidence="2">
    <location>
        <begin position="1207"/>
        <end position="1232"/>
    </location>
</feature>
<dbReference type="PROSITE" id="PS50003">
    <property type="entry name" value="PH_DOMAIN"/>
    <property type="match status" value="1"/>
</dbReference>
<dbReference type="InterPro" id="IPR011993">
    <property type="entry name" value="PH-like_dom_sf"/>
</dbReference>
<proteinExistence type="predicted"/>
<feature type="compositionally biased region" description="Low complexity" evidence="2">
    <location>
        <begin position="775"/>
        <end position="784"/>
    </location>
</feature>
<feature type="compositionally biased region" description="Low complexity" evidence="2">
    <location>
        <begin position="937"/>
        <end position="1004"/>
    </location>
</feature>
<reference evidence="4" key="1">
    <citation type="journal article" date="2022" name="IScience">
        <title>Evolution of zygomycete secretomes and the origins of terrestrial fungal ecologies.</title>
        <authorList>
            <person name="Chang Y."/>
            <person name="Wang Y."/>
            <person name="Mondo S."/>
            <person name="Ahrendt S."/>
            <person name="Andreopoulos W."/>
            <person name="Barry K."/>
            <person name="Beard J."/>
            <person name="Benny G.L."/>
            <person name="Blankenship S."/>
            <person name="Bonito G."/>
            <person name="Cuomo C."/>
            <person name="Desiro A."/>
            <person name="Gervers K.A."/>
            <person name="Hundley H."/>
            <person name="Kuo A."/>
            <person name="LaButti K."/>
            <person name="Lang B.F."/>
            <person name="Lipzen A."/>
            <person name="O'Donnell K."/>
            <person name="Pangilinan J."/>
            <person name="Reynolds N."/>
            <person name="Sandor L."/>
            <person name="Smith M.E."/>
            <person name="Tsang A."/>
            <person name="Grigoriev I.V."/>
            <person name="Stajich J.E."/>
            <person name="Spatafora J.W."/>
        </authorList>
    </citation>
    <scope>NUCLEOTIDE SEQUENCE</scope>
    <source>
        <strain evidence="4">RSA 2281</strain>
    </source>
</reference>
<feature type="compositionally biased region" description="Low complexity" evidence="2">
    <location>
        <begin position="19"/>
        <end position="34"/>
    </location>
</feature>
<feature type="compositionally biased region" description="Polar residues" evidence="2">
    <location>
        <begin position="91"/>
        <end position="100"/>
    </location>
</feature>
<accession>A0AAD5PAY1</accession>
<evidence type="ECO:0000256" key="2">
    <source>
        <dbReference type="SAM" id="MobiDB-lite"/>
    </source>
</evidence>
<organism evidence="4 5">
    <name type="scientific">Phascolomyces articulosus</name>
    <dbReference type="NCBI Taxonomy" id="60185"/>
    <lineage>
        <taxon>Eukaryota</taxon>
        <taxon>Fungi</taxon>
        <taxon>Fungi incertae sedis</taxon>
        <taxon>Mucoromycota</taxon>
        <taxon>Mucoromycotina</taxon>
        <taxon>Mucoromycetes</taxon>
        <taxon>Mucorales</taxon>
        <taxon>Lichtheimiaceae</taxon>
        <taxon>Phascolomyces</taxon>
    </lineage>
</organism>
<feature type="compositionally biased region" description="Low complexity" evidence="2">
    <location>
        <begin position="682"/>
        <end position="709"/>
    </location>
</feature>
<feature type="compositionally biased region" description="Polar residues" evidence="2">
    <location>
        <begin position="598"/>
        <end position="610"/>
    </location>
</feature>
<feature type="compositionally biased region" description="Low complexity" evidence="2">
    <location>
        <begin position="747"/>
        <end position="767"/>
    </location>
</feature>
<feature type="compositionally biased region" description="Acidic residues" evidence="2">
    <location>
        <begin position="664"/>
        <end position="681"/>
    </location>
</feature>
<comment type="caution">
    <text evidence="4">The sequence shown here is derived from an EMBL/GenBank/DDBJ whole genome shotgun (WGS) entry which is preliminary data.</text>
</comment>
<feature type="compositionally biased region" description="Low complexity" evidence="2">
    <location>
        <begin position="1055"/>
        <end position="1068"/>
    </location>
</feature>
<feature type="domain" description="PH" evidence="3">
    <location>
        <begin position="194"/>
        <end position="312"/>
    </location>
</feature>
<dbReference type="Gene3D" id="2.30.29.30">
    <property type="entry name" value="Pleckstrin-homology domain (PH domain)/Phosphotyrosine-binding domain (PTB)"/>
    <property type="match status" value="1"/>
</dbReference>
<evidence type="ECO:0000256" key="1">
    <source>
        <dbReference type="SAM" id="Coils"/>
    </source>
</evidence>
<dbReference type="Proteomes" id="UP001209540">
    <property type="component" value="Unassembled WGS sequence"/>
</dbReference>
<feature type="region of interest" description="Disordered" evidence="2">
    <location>
        <begin position="1317"/>
        <end position="1351"/>
    </location>
</feature>
<feature type="compositionally biased region" description="Low complexity" evidence="2">
    <location>
        <begin position="101"/>
        <end position="132"/>
    </location>
</feature>
<feature type="region of interest" description="Disordered" evidence="2">
    <location>
        <begin position="817"/>
        <end position="864"/>
    </location>
</feature>
<feature type="region of interest" description="Disordered" evidence="2">
    <location>
        <begin position="1"/>
        <end position="132"/>
    </location>
</feature>
<name>A0AAD5PAY1_9FUNG</name>
<feature type="compositionally biased region" description="Polar residues" evidence="2">
    <location>
        <begin position="849"/>
        <end position="860"/>
    </location>
</feature>
<feature type="compositionally biased region" description="Basic residues" evidence="2">
    <location>
        <begin position="1328"/>
        <end position="1351"/>
    </location>
</feature>
<feature type="compositionally biased region" description="Low complexity" evidence="2">
    <location>
        <begin position="720"/>
        <end position="732"/>
    </location>
</feature>
<feature type="compositionally biased region" description="Low complexity" evidence="2">
    <location>
        <begin position="622"/>
        <end position="640"/>
    </location>
</feature>
<dbReference type="InterPro" id="IPR001849">
    <property type="entry name" value="PH_domain"/>
</dbReference>
<keyword evidence="5" id="KW-1185">Reference proteome</keyword>
<dbReference type="EMBL" id="JAIXMP010000024">
    <property type="protein sequence ID" value="KAI9254438.1"/>
    <property type="molecule type" value="Genomic_DNA"/>
</dbReference>
<dbReference type="SUPFAM" id="SSF50729">
    <property type="entry name" value="PH domain-like"/>
    <property type="match status" value="1"/>
</dbReference>
<feature type="region of interest" description="Disordered" evidence="2">
    <location>
        <begin position="622"/>
        <end position="798"/>
    </location>
</feature>
<evidence type="ECO:0000313" key="5">
    <source>
        <dbReference type="Proteomes" id="UP001209540"/>
    </source>
</evidence>
<evidence type="ECO:0000259" key="3">
    <source>
        <dbReference type="PROSITE" id="PS50003"/>
    </source>
</evidence>
<dbReference type="SMART" id="SM00233">
    <property type="entry name" value="PH"/>
    <property type="match status" value="2"/>
</dbReference>
<protein>
    <recommendedName>
        <fullName evidence="3">PH domain-containing protein</fullName>
    </recommendedName>
</protein>
<reference evidence="4" key="2">
    <citation type="submission" date="2023-02" db="EMBL/GenBank/DDBJ databases">
        <authorList>
            <consortium name="DOE Joint Genome Institute"/>
            <person name="Mondo S.J."/>
            <person name="Chang Y."/>
            <person name="Wang Y."/>
            <person name="Ahrendt S."/>
            <person name="Andreopoulos W."/>
            <person name="Barry K."/>
            <person name="Beard J."/>
            <person name="Benny G.L."/>
            <person name="Blankenship S."/>
            <person name="Bonito G."/>
            <person name="Cuomo C."/>
            <person name="Desiro A."/>
            <person name="Gervers K.A."/>
            <person name="Hundley H."/>
            <person name="Kuo A."/>
            <person name="LaButti K."/>
            <person name="Lang B.F."/>
            <person name="Lipzen A."/>
            <person name="O'Donnell K."/>
            <person name="Pangilinan J."/>
            <person name="Reynolds N."/>
            <person name="Sandor L."/>
            <person name="Smith M.W."/>
            <person name="Tsang A."/>
            <person name="Grigoriev I.V."/>
            <person name="Stajich J.E."/>
            <person name="Spatafora J.W."/>
        </authorList>
    </citation>
    <scope>NUCLEOTIDE SEQUENCE</scope>
    <source>
        <strain evidence="4">RSA 2281</strain>
    </source>
</reference>
<dbReference type="Pfam" id="PF25381">
    <property type="entry name" value="PH_26"/>
    <property type="match status" value="1"/>
</dbReference>
<feature type="region of interest" description="Disordered" evidence="2">
    <location>
        <begin position="879"/>
        <end position="1068"/>
    </location>
</feature>
<dbReference type="InterPro" id="IPR058155">
    <property type="entry name" value="Skg3/CAF120-like_PH"/>
</dbReference>
<feature type="compositionally biased region" description="Low complexity" evidence="2">
    <location>
        <begin position="884"/>
        <end position="909"/>
    </location>
</feature>
<feature type="compositionally biased region" description="Low complexity" evidence="2">
    <location>
        <begin position="826"/>
        <end position="836"/>
    </location>
</feature>
<feature type="compositionally biased region" description="Acidic residues" evidence="2">
    <location>
        <begin position="80"/>
        <end position="90"/>
    </location>
</feature>
<keyword evidence="1" id="KW-0175">Coiled coil</keyword>
<gene>
    <name evidence="4" type="ORF">BDA99DRAFT_540197</name>
</gene>
<evidence type="ECO:0000313" key="4">
    <source>
        <dbReference type="EMBL" id="KAI9254438.1"/>
    </source>
</evidence>